<gene>
    <name evidence="12" type="ORF">DIT97_03430</name>
</gene>
<dbReference type="GO" id="GO:0003700">
    <property type="term" value="F:DNA-binding transcription factor activity"/>
    <property type="evidence" value="ECO:0007669"/>
    <property type="project" value="InterPro"/>
</dbReference>
<dbReference type="GO" id="GO:0043190">
    <property type="term" value="C:ATP-binding cassette (ABC) transporter complex"/>
    <property type="evidence" value="ECO:0007669"/>
    <property type="project" value="InterPro"/>
</dbReference>
<keyword evidence="6 10" id="KW-1133">Transmembrane helix</keyword>
<dbReference type="SMART" id="SM00529">
    <property type="entry name" value="HTH_DTXR"/>
    <property type="match status" value="1"/>
</dbReference>
<comment type="subcellular location">
    <subcellularLocation>
        <location evidence="1 8">Cell membrane</location>
        <topology evidence="1 8">Multi-pass membrane protein</topology>
    </subcellularLocation>
</comment>
<keyword evidence="4" id="KW-1003">Cell membrane</keyword>
<feature type="compositionally biased region" description="Pro residues" evidence="9">
    <location>
        <begin position="437"/>
        <end position="446"/>
    </location>
</feature>
<evidence type="ECO:0000256" key="8">
    <source>
        <dbReference type="RuleBase" id="RU003943"/>
    </source>
</evidence>
<proteinExistence type="inferred from homology"/>
<dbReference type="Proteomes" id="UP000263642">
    <property type="component" value="Unassembled WGS sequence"/>
</dbReference>
<dbReference type="PANTHER" id="PTHR30477:SF8">
    <property type="entry name" value="METAL TRANSPORT SYSTEM MEMBRANE PROTEIN CT_070-RELATED"/>
    <property type="match status" value="1"/>
</dbReference>
<evidence type="ECO:0000256" key="2">
    <source>
        <dbReference type="ARBA" id="ARBA00008034"/>
    </source>
</evidence>
<feature type="domain" description="Iron dependent repressor metal binding and dimerisation" evidence="11">
    <location>
        <begin position="372"/>
        <end position="440"/>
    </location>
</feature>
<evidence type="ECO:0000256" key="9">
    <source>
        <dbReference type="SAM" id="MobiDB-lite"/>
    </source>
</evidence>
<feature type="transmembrane region" description="Helical" evidence="10">
    <location>
        <begin position="241"/>
        <end position="267"/>
    </location>
</feature>
<dbReference type="Pfam" id="PF02742">
    <property type="entry name" value="Fe_dep_repr_C"/>
    <property type="match status" value="1"/>
</dbReference>
<dbReference type="PANTHER" id="PTHR30477">
    <property type="entry name" value="ABC-TRANSPORTER METAL-BINDING PROTEIN"/>
    <property type="match status" value="1"/>
</dbReference>
<dbReference type="InterPro" id="IPR036421">
    <property type="entry name" value="Fe_dep_repressor_sf"/>
</dbReference>
<feature type="transmembrane region" description="Helical" evidence="10">
    <location>
        <begin position="154"/>
        <end position="173"/>
    </location>
</feature>
<evidence type="ECO:0000256" key="3">
    <source>
        <dbReference type="ARBA" id="ARBA00022448"/>
    </source>
</evidence>
<name>A0A3D3R2D8_9PLAN</name>
<dbReference type="AlphaFoldDB" id="A0A3D3R2D8"/>
<dbReference type="InterPro" id="IPR001367">
    <property type="entry name" value="Fe_dep_repressor"/>
</dbReference>
<feature type="transmembrane region" description="Helical" evidence="10">
    <location>
        <begin position="102"/>
        <end position="121"/>
    </location>
</feature>
<evidence type="ECO:0000256" key="1">
    <source>
        <dbReference type="ARBA" id="ARBA00004651"/>
    </source>
</evidence>
<dbReference type="InterPro" id="IPR001626">
    <property type="entry name" value="ABC_TroCD"/>
</dbReference>
<dbReference type="InterPro" id="IPR037294">
    <property type="entry name" value="ABC_BtuC-like"/>
</dbReference>
<dbReference type="GO" id="GO:0046983">
    <property type="term" value="F:protein dimerization activity"/>
    <property type="evidence" value="ECO:0007669"/>
    <property type="project" value="InterPro"/>
</dbReference>
<evidence type="ECO:0000259" key="11">
    <source>
        <dbReference type="Pfam" id="PF02742"/>
    </source>
</evidence>
<feature type="transmembrane region" description="Helical" evidence="10">
    <location>
        <begin position="70"/>
        <end position="90"/>
    </location>
</feature>
<evidence type="ECO:0000256" key="10">
    <source>
        <dbReference type="SAM" id="Phobius"/>
    </source>
</evidence>
<keyword evidence="3 8" id="KW-0813">Transport</keyword>
<evidence type="ECO:0000256" key="5">
    <source>
        <dbReference type="ARBA" id="ARBA00022692"/>
    </source>
</evidence>
<accession>A0A3D3R2D8</accession>
<reference evidence="12 13" key="1">
    <citation type="journal article" date="2018" name="Nat. Biotechnol.">
        <title>A standardized bacterial taxonomy based on genome phylogeny substantially revises the tree of life.</title>
        <authorList>
            <person name="Parks D.H."/>
            <person name="Chuvochina M."/>
            <person name="Waite D.W."/>
            <person name="Rinke C."/>
            <person name="Skarshewski A."/>
            <person name="Chaumeil P.A."/>
            <person name="Hugenholtz P."/>
        </authorList>
    </citation>
    <scope>NUCLEOTIDE SEQUENCE [LARGE SCALE GENOMIC DNA]</scope>
    <source>
        <strain evidence="12">UBA9375</strain>
    </source>
</reference>
<dbReference type="InterPro" id="IPR022689">
    <property type="entry name" value="Iron_dep_repressor"/>
</dbReference>
<feature type="transmembrane region" description="Helical" evidence="10">
    <location>
        <begin position="215"/>
        <end position="234"/>
    </location>
</feature>
<feature type="transmembrane region" description="Helical" evidence="10">
    <location>
        <begin position="45"/>
        <end position="64"/>
    </location>
</feature>
<feature type="transmembrane region" description="Helical" evidence="10">
    <location>
        <begin position="279"/>
        <end position="303"/>
    </location>
</feature>
<keyword evidence="7 10" id="KW-0472">Membrane</keyword>
<comment type="caution">
    <text evidence="12">The sequence shown here is derived from an EMBL/GenBank/DDBJ whole genome shotgun (WGS) entry which is preliminary data.</text>
</comment>
<dbReference type="Pfam" id="PF00950">
    <property type="entry name" value="ABC-3"/>
    <property type="match status" value="1"/>
</dbReference>
<organism evidence="12 13">
    <name type="scientific">Gimesia maris</name>
    <dbReference type="NCBI Taxonomy" id="122"/>
    <lineage>
        <taxon>Bacteria</taxon>
        <taxon>Pseudomonadati</taxon>
        <taxon>Planctomycetota</taxon>
        <taxon>Planctomycetia</taxon>
        <taxon>Planctomycetales</taxon>
        <taxon>Planctomycetaceae</taxon>
        <taxon>Gimesia</taxon>
    </lineage>
</organism>
<feature type="transmembrane region" description="Helical" evidence="10">
    <location>
        <begin position="18"/>
        <end position="38"/>
    </location>
</feature>
<evidence type="ECO:0000256" key="7">
    <source>
        <dbReference type="ARBA" id="ARBA00023136"/>
    </source>
</evidence>
<feature type="region of interest" description="Disordered" evidence="9">
    <location>
        <begin position="423"/>
        <end position="446"/>
    </location>
</feature>
<feature type="transmembrane region" description="Helical" evidence="10">
    <location>
        <begin position="185"/>
        <end position="209"/>
    </location>
</feature>
<sequence length="446" mass="48962">MNVLREALSQWSWYLDGWIIVAGILCSVATALLGNFLVLRKMSMLGDAITHAILPGLAAAFFISDSRSSLPMFVGAVIAGILTALFTEWIRGFGKVDEGASMGVVFTSLFALGLVMIVQAADHVDLDPGCVLYGAIELTPLDTVLVAGWEIPRVVAVLSIVLLINLLFVVCFLKELKLSSFDPALATTTGFNATLIHYTLMTLVAITAVASFETVGNILVVAMFVVPPAAAYMLTDRLGRMIVLSVILAIIAAITGHISAITVPHWFGYGSTSTAGMMAVTAGLLFVLAALLGPRHGILVVFIRRQFLSWKILAEDIIALMYRIEERDPDRKPDAGYLREILFSRALSTSLSLRYLASRGQITGTNGYYKLTETGRDQARQLVRSHRLWEHYLVEHAGMSTETIHRQAERLEHFTDRQLREKLNEDTIETDQDPHGSPIPPEEFSD</sequence>
<evidence type="ECO:0000256" key="4">
    <source>
        <dbReference type="ARBA" id="ARBA00022475"/>
    </source>
</evidence>
<dbReference type="EMBL" id="DQAY01000022">
    <property type="protein sequence ID" value="HCO22147.1"/>
    <property type="molecule type" value="Genomic_DNA"/>
</dbReference>
<comment type="similarity">
    <text evidence="2 8">Belongs to the ABC-3 integral membrane protein family.</text>
</comment>
<evidence type="ECO:0000313" key="12">
    <source>
        <dbReference type="EMBL" id="HCO22147.1"/>
    </source>
</evidence>
<dbReference type="SUPFAM" id="SSF47979">
    <property type="entry name" value="Iron-dependent repressor protein, dimerization domain"/>
    <property type="match status" value="1"/>
</dbReference>
<protein>
    <submittedName>
        <fullName evidence="12">Iron ABC transporter</fullName>
    </submittedName>
</protein>
<evidence type="ECO:0000256" key="6">
    <source>
        <dbReference type="ARBA" id="ARBA00022989"/>
    </source>
</evidence>
<keyword evidence="5 8" id="KW-0812">Transmembrane</keyword>
<dbReference type="Gene3D" id="1.10.10.10">
    <property type="entry name" value="Winged helix-like DNA-binding domain superfamily/Winged helix DNA-binding domain"/>
    <property type="match status" value="1"/>
</dbReference>
<dbReference type="SUPFAM" id="SSF81345">
    <property type="entry name" value="ABC transporter involved in vitamin B12 uptake, BtuC"/>
    <property type="match status" value="1"/>
</dbReference>
<dbReference type="GO" id="GO:0046914">
    <property type="term" value="F:transition metal ion binding"/>
    <property type="evidence" value="ECO:0007669"/>
    <property type="project" value="InterPro"/>
</dbReference>
<evidence type="ECO:0000313" key="13">
    <source>
        <dbReference type="Proteomes" id="UP000263642"/>
    </source>
</evidence>
<dbReference type="GO" id="GO:0055085">
    <property type="term" value="P:transmembrane transport"/>
    <property type="evidence" value="ECO:0007669"/>
    <property type="project" value="InterPro"/>
</dbReference>
<dbReference type="GO" id="GO:0010043">
    <property type="term" value="P:response to zinc ion"/>
    <property type="evidence" value="ECO:0007669"/>
    <property type="project" value="TreeGrafter"/>
</dbReference>
<dbReference type="CDD" id="cd06550">
    <property type="entry name" value="TM_ABC_iron-siderophores_like"/>
    <property type="match status" value="1"/>
</dbReference>
<dbReference type="Gene3D" id="1.10.3470.10">
    <property type="entry name" value="ABC transporter involved in vitamin B12 uptake, BtuC"/>
    <property type="match status" value="1"/>
</dbReference>
<dbReference type="InterPro" id="IPR036388">
    <property type="entry name" value="WH-like_DNA-bd_sf"/>
</dbReference>